<name>A0AAW9CMR3_BURTH</name>
<dbReference type="Proteomes" id="UP001272137">
    <property type="component" value="Unassembled WGS sequence"/>
</dbReference>
<evidence type="ECO:0000313" key="2">
    <source>
        <dbReference type="Proteomes" id="UP001272137"/>
    </source>
</evidence>
<comment type="caution">
    <text evidence="1">The sequence shown here is derived from an EMBL/GenBank/DDBJ whole genome shotgun (WGS) entry which is preliminary data.</text>
</comment>
<dbReference type="AlphaFoldDB" id="A0AAW9CMR3"/>
<evidence type="ECO:0000313" key="1">
    <source>
        <dbReference type="EMBL" id="MDW9251091.1"/>
    </source>
</evidence>
<gene>
    <name evidence="1" type="ORF">C7S16_6664</name>
</gene>
<dbReference type="EMBL" id="QXCT01000001">
    <property type="protein sequence ID" value="MDW9251091.1"/>
    <property type="molecule type" value="Genomic_DNA"/>
</dbReference>
<accession>A0AAW9CMR3</accession>
<organism evidence="1 2">
    <name type="scientific">Burkholderia thailandensis</name>
    <dbReference type="NCBI Taxonomy" id="57975"/>
    <lineage>
        <taxon>Bacteria</taxon>
        <taxon>Pseudomonadati</taxon>
        <taxon>Pseudomonadota</taxon>
        <taxon>Betaproteobacteria</taxon>
        <taxon>Burkholderiales</taxon>
        <taxon>Burkholderiaceae</taxon>
        <taxon>Burkholderia</taxon>
        <taxon>pseudomallei group</taxon>
    </lineage>
</organism>
<reference evidence="1" key="1">
    <citation type="submission" date="2018-08" db="EMBL/GenBank/DDBJ databases">
        <title>Identification of Burkholderia cepacia strains that express a Burkholderia pseudomallei-like capsular polysaccharide.</title>
        <authorList>
            <person name="Burtnick M.N."/>
            <person name="Vongsouvath M."/>
            <person name="Newton P."/>
            <person name="Wuthiekanun V."/>
            <person name="Limmathurotsakul D."/>
            <person name="Brett P.J."/>
            <person name="Chantratita N."/>
            <person name="Dance D.A."/>
        </authorList>
    </citation>
    <scope>NUCLEOTIDE SEQUENCE</scope>
    <source>
        <strain evidence="1">SBXCC001</strain>
    </source>
</reference>
<protein>
    <submittedName>
        <fullName evidence="1">Uncharacterized protein</fullName>
    </submittedName>
</protein>
<sequence>MAGVGNRDIGRSMHRTIVPGNSITTITHRLILFISGTHRH</sequence>
<proteinExistence type="predicted"/>